<comment type="cofactor">
    <cofactor evidence="9">
        <name>Mg(2+)</name>
        <dbReference type="ChEBI" id="CHEBI:18420"/>
    </cofactor>
</comment>
<comment type="caution">
    <text evidence="12">The sequence shown here is derived from an EMBL/GenBank/DDBJ whole genome shotgun (WGS) entry which is preliminary data.</text>
</comment>
<keyword evidence="1 9" id="KW-0547">Nucleotide-binding</keyword>
<dbReference type="GO" id="GO:0043139">
    <property type="term" value="F:5'-3' DNA helicase activity"/>
    <property type="evidence" value="ECO:0007669"/>
    <property type="project" value="UniProtKB-EC"/>
</dbReference>
<evidence type="ECO:0000256" key="6">
    <source>
        <dbReference type="ARBA" id="ARBA00023125"/>
    </source>
</evidence>
<dbReference type="GeneID" id="62158265"/>
<evidence type="ECO:0000256" key="2">
    <source>
        <dbReference type="ARBA" id="ARBA00022763"/>
    </source>
</evidence>
<dbReference type="OrthoDB" id="432234at2759"/>
<evidence type="ECO:0000256" key="3">
    <source>
        <dbReference type="ARBA" id="ARBA00022801"/>
    </source>
</evidence>
<evidence type="ECO:0000256" key="5">
    <source>
        <dbReference type="ARBA" id="ARBA00022840"/>
    </source>
</evidence>
<dbReference type="AlphaFoldDB" id="A0A9P6LNW2"/>
<feature type="region of interest" description="Disordered" evidence="10">
    <location>
        <begin position="1"/>
        <end position="51"/>
    </location>
</feature>
<evidence type="ECO:0000256" key="10">
    <source>
        <dbReference type="SAM" id="MobiDB-lite"/>
    </source>
</evidence>
<proteinExistence type="inferred from homology"/>
<dbReference type="SMART" id="SM00382">
    <property type="entry name" value="AAA"/>
    <property type="match status" value="1"/>
</dbReference>
<dbReference type="SUPFAM" id="SSF52540">
    <property type="entry name" value="P-loop containing nucleoside triphosphate hydrolases"/>
    <property type="match status" value="2"/>
</dbReference>
<dbReference type="InterPro" id="IPR003593">
    <property type="entry name" value="AAA+_ATPase"/>
</dbReference>
<organism evidence="12 13">
    <name type="scientific">Colletotrichum karsti</name>
    <dbReference type="NCBI Taxonomy" id="1095194"/>
    <lineage>
        <taxon>Eukaryota</taxon>
        <taxon>Fungi</taxon>
        <taxon>Dikarya</taxon>
        <taxon>Ascomycota</taxon>
        <taxon>Pezizomycotina</taxon>
        <taxon>Sordariomycetes</taxon>
        <taxon>Hypocreomycetidae</taxon>
        <taxon>Glomerellales</taxon>
        <taxon>Glomerellaceae</taxon>
        <taxon>Colletotrichum</taxon>
        <taxon>Colletotrichum boninense species complex</taxon>
    </lineage>
</organism>
<reference evidence="12" key="2">
    <citation type="submission" date="2020-11" db="EMBL/GenBank/DDBJ databases">
        <title>Whole genome sequencing of Colletotrichum sp.</title>
        <authorList>
            <person name="Li H."/>
        </authorList>
    </citation>
    <scope>NUCLEOTIDE SEQUENCE</scope>
    <source>
        <strain evidence="12">CkLH20</strain>
    </source>
</reference>
<dbReference type="GO" id="GO:0000723">
    <property type="term" value="P:telomere maintenance"/>
    <property type="evidence" value="ECO:0007669"/>
    <property type="project" value="InterPro"/>
</dbReference>
<dbReference type="Gene3D" id="3.40.50.300">
    <property type="entry name" value="P-loop containing nucleotide triphosphate hydrolases"/>
    <property type="match status" value="1"/>
</dbReference>
<keyword evidence="8" id="KW-0413">Isomerase</keyword>
<keyword evidence="6" id="KW-0238">DNA-binding</keyword>
<dbReference type="GO" id="GO:0016787">
    <property type="term" value="F:hydrolase activity"/>
    <property type="evidence" value="ECO:0007669"/>
    <property type="project" value="UniProtKB-KW"/>
</dbReference>
<comment type="similarity">
    <text evidence="9">Belongs to the helicase family.</text>
</comment>
<dbReference type="PANTHER" id="PTHR47642:SF5">
    <property type="entry name" value="ATP-DEPENDENT DNA HELICASE"/>
    <property type="match status" value="1"/>
</dbReference>
<dbReference type="Gene3D" id="3.40.970.10">
    <property type="entry name" value="Ribonuclease H1, N-terminal domain"/>
    <property type="match status" value="1"/>
</dbReference>
<keyword evidence="13" id="KW-1185">Reference proteome</keyword>
<dbReference type="InterPro" id="IPR049163">
    <property type="entry name" value="Pif1-like_2B_dom"/>
</dbReference>
<keyword evidence="9" id="KW-0233">DNA recombination</keyword>
<dbReference type="InterPro" id="IPR051055">
    <property type="entry name" value="PIF1_helicase"/>
</dbReference>
<dbReference type="InterPro" id="IPR009027">
    <property type="entry name" value="Ribosomal_bL9/RNase_H1_N"/>
</dbReference>
<dbReference type="InterPro" id="IPR010285">
    <property type="entry name" value="DNA_helicase_pif1-like_DEAD"/>
</dbReference>
<dbReference type="Proteomes" id="UP000781932">
    <property type="component" value="Unassembled WGS sequence"/>
</dbReference>
<gene>
    <name evidence="12" type="ORF">CkaCkLH20_02472</name>
</gene>
<protein>
    <recommendedName>
        <fullName evidence="9">ATP-dependent DNA helicase</fullName>
        <ecNumber evidence="9">5.6.2.3</ecNumber>
    </recommendedName>
</protein>
<keyword evidence="7 9" id="KW-0234">DNA repair</keyword>
<evidence type="ECO:0000313" key="12">
    <source>
        <dbReference type="EMBL" id="KAF9879661.1"/>
    </source>
</evidence>
<name>A0A9P6LNW2_9PEZI</name>
<feature type="compositionally biased region" description="Basic and acidic residues" evidence="10">
    <location>
        <begin position="159"/>
        <end position="169"/>
    </location>
</feature>
<dbReference type="RefSeq" id="XP_038749122.1">
    <property type="nucleotide sequence ID" value="XM_038885191.1"/>
</dbReference>
<evidence type="ECO:0000256" key="1">
    <source>
        <dbReference type="ARBA" id="ARBA00022741"/>
    </source>
</evidence>
<dbReference type="CDD" id="cd18809">
    <property type="entry name" value="SF1_C_RecD"/>
    <property type="match status" value="1"/>
</dbReference>
<dbReference type="Pfam" id="PF05970">
    <property type="entry name" value="PIF1"/>
    <property type="match status" value="1"/>
</dbReference>
<dbReference type="EMBL" id="JAATWM020000006">
    <property type="protein sequence ID" value="KAF9879661.1"/>
    <property type="molecule type" value="Genomic_DNA"/>
</dbReference>
<dbReference type="GO" id="GO:0006281">
    <property type="term" value="P:DNA repair"/>
    <property type="evidence" value="ECO:0007669"/>
    <property type="project" value="UniProtKB-KW"/>
</dbReference>
<feature type="region of interest" description="Disordered" evidence="10">
    <location>
        <begin position="159"/>
        <end position="178"/>
    </location>
</feature>
<keyword evidence="2 9" id="KW-0227">DNA damage</keyword>
<sequence>MPSKRNRPGPYDRPSYGYGSSSKRPRNSWSSSGSSHRHRYNMSHTETASAERAIDPKVKALVQIYMRGIPSGLPKYYAVWGGDHPGMYTDWDVCRPLVPLVQGTNAKGSHMWHKMFKSYDQALKSLESGLSASNRLEEYLAAAGLSPATSVVPSTAIADHADDETHPNDASDVQVSDDDEVEVIDLTGDASDAEEQELAGQQPTEEPLPPLCEEQQKALDLAVTGHNLFITGSGGCGKSVLVKTIHRTLQAANKEVHLIAPTGIAAVNIGGYTTFSYMGWTPEDLKKTNNMLLQGASRKRVYDRLRQTQVLIIDEISLVDSQFFDRVNYVLTAVRQDAARRGYNGLTMAEAAGPFGGVQIIAVGDMCQLVPWEVFRFCTAEVKDWEGKPAPCGKMAQKTIKGNIFHYCPRDTSHDVFHHRSKWVFKSSSWRECNFRYVHLTQIHRQQDEEFVRILQRCRLGHVDERDLDILMADRKVEDGIRLIGRNDAVADHNTQMFSQLPGKPVWFWCFDYPQMSDADDKKQRYADRVDLKLNMPVVLLANIDIENGLCNGSQGTIRSFVTSDKVTLPDGPSRNSYGDDEEGFLVAKARCQHVRSFVEQNRGALFPEVEFNNGERRVIGPDCTISEIEKVLDENTGRWSLRYKSRTQIPLVAGWAITIHKSQSMSLERLIVDLASAWDGRQIYVALSRARSLEGLKIAGGFRARQVMRTKLQLDPDVLAFEEEIAEKTQQAEDG</sequence>
<dbReference type="InterPro" id="IPR027417">
    <property type="entry name" value="P-loop_NTPase"/>
</dbReference>
<dbReference type="InterPro" id="IPR037056">
    <property type="entry name" value="RNase_H1_N_sf"/>
</dbReference>
<evidence type="ECO:0000256" key="7">
    <source>
        <dbReference type="ARBA" id="ARBA00023204"/>
    </source>
</evidence>
<evidence type="ECO:0000256" key="9">
    <source>
        <dbReference type="RuleBase" id="RU363044"/>
    </source>
</evidence>
<dbReference type="GO" id="GO:0005524">
    <property type="term" value="F:ATP binding"/>
    <property type="evidence" value="ECO:0007669"/>
    <property type="project" value="UniProtKB-KW"/>
</dbReference>
<keyword evidence="5 9" id="KW-0067">ATP-binding</keyword>
<keyword evidence="3 9" id="KW-0378">Hydrolase</keyword>
<evidence type="ECO:0000259" key="11">
    <source>
        <dbReference type="SMART" id="SM00382"/>
    </source>
</evidence>
<dbReference type="EC" id="5.6.2.3" evidence="9"/>
<dbReference type="SUPFAM" id="SSF55658">
    <property type="entry name" value="L9 N-domain-like"/>
    <property type="match status" value="1"/>
</dbReference>
<accession>A0A9P6LNW2</accession>
<dbReference type="Pfam" id="PF01693">
    <property type="entry name" value="Cauli_VI"/>
    <property type="match status" value="1"/>
</dbReference>
<reference evidence="12" key="1">
    <citation type="submission" date="2020-03" db="EMBL/GenBank/DDBJ databases">
        <authorList>
            <person name="He L."/>
        </authorList>
    </citation>
    <scope>NUCLEOTIDE SEQUENCE</scope>
    <source>
        <strain evidence="12">CkLH20</strain>
    </source>
</reference>
<comment type="catalytic activity">
    <reaction evidence="9">
        <text>ATP + H2O = ADP + phosphate + H(+)</text>
        <dbReference type="Rhea" id="RHEA:13065"/>
        <dbReference type="ChEBI" id="CHEBI:15377"/>
        <dbReference type="ChEBI" id="CHEBI:15378"/>
        <dbReference type="ChEBI" id="CHEBI:30616"/>
        <dbReference type="ChEBI" id="CHEBI:43474"/>
        <dbReference type="ChEBI" id="CHEBI:456216"/>
        <dbReference type="EC" id="5.6.2.3"/>
    </reaction>
</comment>
<dbReference type="Pfam" id="PF21530">
    <property type="entry name" value="Pif1_2B_dom"/>
    <property type="match status" value="1"/>
</dbReference>
<feature type="domain" description="AAA+ ATPase" evidence="11">
    <location>
        <begin position="224"/>
        <end position="365"/>
    </location>
</feature>
<dbReference type="PANTHER" id="PTHR47642">
    <property type="entry name" value="ATP-DEPENDENT DNA HELICASE"/>
    <property type="match status" value="1"/>
</dbReference>
<evidence type="ECO:0000256" key="4">
    <source>
        <dbReference type="ARBA" id="ARBA00022806"/>
    </source>
</evidence>
<dbReference type="InterPro" id="IPR011320">
    <property type="entry name" value="RNase_H1_N"/>
</dbReference>
<keyword evidence="4 9" id="KW-0347">Helicase</keyword>
<dbReference type="GO" id="GO:0006310">
    <property type="term" value="P:DNA recombination"/>
    <property type="evidence" value="ECO:0007669"/>
    <property type="project" value="UniProtKB-KW"/>
</dbReference>
<evidence type="ECO:0000313" key="13">
    <source>
        <dbReference type="Proteomes" id="UP000781932"/>
    </source>
</evidence>
<evidence type="ECO:0000256" key="8">
    <source>
        <dbReference type="ARBA" id="ARBA00023235"/>
    </source>
</evidence>